<evidence type="ECO:0000313" key="5">
    <source>
        <dbReference type="Proteomes" id="UP000182840"/>
    </source>
</evidence>
<feature type="region of interest" description="Disordered" evidence="2">
    <location>
        <begin position="1"/>
        <end position="21"/>
    </location>
</feature>
<dbReference type="KEGG" id="meso:BSQ44_23265"/>
<dbReference type="NCBIfam" id="TIGR01651">
    <property type="entry name" value="CobT"/>
    <property type="match status" value="1"/>
</dbReference>
<dbReference type="GO" id="GO:0051116">
    <property type="term" value="F:cobaltochelatase activity"/>
    <property type="evidence" value="ECO:0007669"/>
    <property type="project" value="UniProtKB-UniRule"/>
</dbReference>
<dbReference type="GO" id="GO:0009236">
    <property type="term" value="P:cobalamin biosynthetic process"/>
    <property type="evidence" value="ECO:0007669"/>
    <property type="project" value="UniProtKB-UniRule"/>
</dbReference>
<dbReference type="InterPro" id="IPR025861">
    <property type="entry name" value="CobT_VWA_dom"/>
</dbReference>
<dbReference type="AlphaFoldDB" id="A0A1L3SX91"/>
<dbReference type="InterPro" id="IPR002035">
    <property type="entry name" value="VWF_A"/>
</dbReference>
<evidence type="ECO:0000256" key="2">
    <source>
        <dbReference type="SAM" id="MobiDB-lite"/>
    </source>
</evidence>
<dbReference type="SUPFAM" id="SSF53300">
    <property type="entry name" value="vWA-like"/>
    <property type="match status" value="1"/>
</dbReference>
<dbReference type="PANTHER" id="PTHR41248">
    <property type="entry name" value="NORD PROTEIN"/>
    <property type="match status" value="1"/>
</dbReference>
<dbReference type="Gene3D" id="3.40.50.410">
    <property type="entry name" value="von Willebrand factor, type A domain"/>
    <property type="match status" value="1"/>
</dbReference>
<dbReference type="EMBL" id="CP018171">
    <property type="protein sequence ID" value="APH73964.1"/>
    <property type="molecule type" value="Genomic_DNA"/>
</dbReference>
<dbReference type="Pfam" id="PF11775">
    <property type="entry name" value="CobT_C"/>
    <property type="match status" value="1"/>
</dbReference>
<sequence length="634" mass="69879">MAGPGDNQRGGKPKSGGEGEAFKRAVTVCMRAISGDHDMEISFAKDKPALAGARARLPELPKRPTRADIAITRGLGDSMALRRACHDSAVHNRLAPEGKQARAIFDAVEQARVEAIGSRAMTGVADNIASMLEDKFQKANLAGVTEKADAPLEDAIALMVREKLTGRAAPKSGENLVGLWRDWIEDKAGENIEGLAGKLEDQNAFARVVRDMLASMDMAEELGDEDQSDESDDSDDQPEGEDQSEEGGEEDTGADQSESEESDQSSEDQEAGESEASDATAEDLAEEEDVDAETPGESKRPDFPYANLPPDFDYKVFTTAFDEMIGAEELCDEEELDRLRAFLDKQLTNLQGVVGRLANRLQRRLMAQQNRSWDFDLEEGYLDPARLVRVVIDPMQPLSFKQERDTRFRDTVVTLLLDNSGSMRGRPITVAATCADILARTLERCGVSVEILGFTTRAWKGGQAREKWLKDGKPANPGRLNDLRHIIYKSADAPWRRARRNLGLMMREGLLKENIDGEALLWAHHRLIARREQRKILMMISDGAPVDDSTLSVNPGNYLERHLRAVIDLIETRSPVELIAIGIGHDVTRYYRRAVTIVDAEELAGAMTEQLASLFAEQGADAPRRGGVPMRRAG</sequence>
<evidence type="ECO:0000259" key="3">
    <source>
        <dbReference type="PROSITE" id="PS50234"/>
    </source>
</evidence>
<dbReference type="InterPro" id="IPR036465">
    <property type="entry name" value="vWFA_dom_sf"/>
</dbReference>
<keyword evidence="5" id="KW-1185">Reference proteome</keyword>
<dbReference type="SMART" id="SM00327">
    <property type="entry name" value="VWA"/>
    <property type="match status" value="1"/>
</dbReference>
<evidence type="ECO:0000256" key="1">
    <source>
        <dbReference type="NCBIfam" id="TIGR01651"/>
    </source>
</evidence>
<name>A0A1L3SX91_9HYPH</name>
<organism evidence="4 5">
    <name type="scientific">Aquibium oceanicum</name>
    <dbReference type="NCBI Taxonomy" id="1670800"/>
    <lineage>
        <taxon>Bacteria</taxon>
        <taxon>Pseudomonadati</taxon>
        <taxon>Pseudomonadota</taxon>
        <taxon>Alphaproteobacteria</taxon>
        <taxon>Hyphomicrobiales</taxon>
        <taxon>Phyllobacteriaceae</taxon>
        <taxon>Aquibium</taxon>
    </lineage>
</organism>
<dbReference type="InterPro" id="IPR051928">
    <property type="entry name" value="NorD/CobT"/>
</dbReference>
<dbReference type="InterPro" id="IPR006538">
    <property type="entry name" value="CobT"/>
</dbReference>
<protein>
    <recommendedName>
        <fullName evidence="1">Cobaltochelatase subunit CobT</fullName>
        <ecNumber evidence="1">6.6.1.2</ecNumber>
    </recommendedName>
</protein>
<dbReference type="STRING" id="1670800.BSQ44_23265"/>
<gene>
    <name evidence="4" type="ORF">BSQ44_23265</name>
</gene>
<dbReference type="CDD" id="cd01454">
    <property type="entry name" value="vWA_norD_type"/>
    <property type="match status" value="1"/>
</dbReference>
<dbReference type="Pfam" id="PF06213">
    <property type="entry name" value="CobT"/>
    <property type="match status" value="1"/>
</dbReference>
<evidence type="ECO:0000313" key="4">
    <source>
        <dbReference type="EMBL" id="APH73964.1"/>
    </source>
</evidence>
<proteinExistence type="predicted"/>
<dbReference type="PIRSF" id="PIRSF031715">
    <property type="entry name" value="Cob_chel_CobT"/>
    <property type="match status" value="1"/>
</dbReference>
<dbReference type="PANTHER" id="PTHR41248:SF1">
    <property type="entry name" value="NORD PROTEIN"/>
    <property type="match status" value="1"/>
</dbReference>
<dbReference type="PROSITE" id="PS50234">
    <property type="entry name" value="VWFA"/>
    <property type="match status" value="1"/>
</dbReference>
<feature type="region of interest" description="Disordered" evidence="2">
    <location>
        <begin position="221"/>
        <end position="309"/>
    </location>
</feature>
<dbReference type="RefSeq" id="WP_072607427.1">
    <property type="nucleotide sequence ID" value="NZ_CP018171.1"/>
</dbReference>
<dbReference type="EC" id="6.6.1.2" evidence="1"/>
<accession>A0A1L3SX91</accession>
<dbReference type="Proteomes" id="UP000182840">
    <property type="component" value="Chromosome"/>
</dbReference>
<reference evidence="5" key="1">
    <citation type="submission" date="2016-11" db="EMBL/GenBank/DDBJ databases">
        <title>Mesorhizobium oceanicum sp. nov., isolated from deep seawater in South China Sea.</title>
        <authorList>
            <person name="Fu G.-Y."/>
        </authorList>
    </citation>
    <scope>NUCLEOTIDE SEQUENCE [LARGE SCALE GENOMIC DNA]</scope>
    <source>
        <strain evidence="5">B7</strain>
    </source>
</reference>
<feature type="domain" description="VWFA" evidence="3">
    <location>
        <begin position="412"/>
        <end position="634"/>
    </location>
</feature>
<feature type="compositionally biased region" description="Acidic residues" evidence="2">
    <location>
        <begin position="221"/>
        <end position="294"/>
    </location>
</feature>
<dbReference type="OrthoDB" id="9764783at2"/>